<dbReference type="Pfam" id="PF08281">
    <property type="entry name" value="Sigma70_r4_2"/>
    <property type="match status" value="1"/>
</dbReference>
<evidence type="ECO:0000313" key="8">
    <source>
        <dbReference type="EMBL" id="VAV92919.1"/>
    </source>
</evidence>
<organism evidence="8">
    <name type="scientific">hydrothermal vent metagenome</name>
    <dbReference type="NCBI Taxonomy" id="652676"/>
    <lineage>
        <taxon>unclassified sequences</taxon>
        <taxon>metagenomes</taxon>
        <taxon>ecological metagenomes</taxon>
    </lineage>
</organism>
<keyword evidence="5" id="KW-0804">Transcription</keyword>
<proteinExistence type="inferred from homology"/>
<evidence type="ECO:0000256" key="2">
    <source>
        <dbReference type="ARBA" id="ARBA00023015"/>
    </source>
</evidence>
<dbReference type="InterPro" id="IPR039425">
    <property type="entry name" value="RNA_pol_sigma-70-like"/>
</dbReference>
<dbReference type="InterPro" id="IPR007627">
    <property type="entry name" value="RNA_pol_sigma70_r2"/>
</dbReference>
<dbReference type="Gene3D" id="1.10.10.10">
    <property type="entry name" value="Winged helix-like DNA-binding domain superfamily/Winged helix DNA-binding domain"/>
    <property type="match status" value="1"/>
</dbReference>
<dbReference type="InterPro" id="IPR013249">
    <property type="entry name" value="RNA_pol_sigma70_r4_t2"/>
</dbReference>
<dbReference type="InterPro" id="IPR013325">
    <property type="entry name" value="RNA_pol_sigma_r2"/>
</dbReference>
<dbReference type="Pfam" id="PF04542">
    <property type="entry name" value="Sigma70_r2"/>
    <property type="match status" value="1"/>
</dbReference>
<feature type="domain" description="RNA polymerase sigma factor 70 region 4 type 2" evidence="7">
    <location>
        <begin position="134"/>
        <end position="186"/>
    </location>
</feature>
<dbReference type="SUPFAM" id="SSF88946">
    <property type="entry name" value="Sigma2 domain of RNA polymerase sigma factors"/>
    <property type="match status" value="1"/>
</dbReference>
<dbReference type="InterPro" id="IPR000838">
    <property type="entry name" value="RNA_pol_sigma70_ECF_CS"/>
</dbReference>
<dbReference type="PANTHER" id="PTHR43133">
    <property type="entry name" value="RNA POLYMERASE ECF-TYPE SIGMA FACTO"/>
    <property type="match status" value="1"/>
</dbReference>
<evidence type="ECO:0000259" key="6">
    <source>
        <dbReference type="Pfam" id="PF04542"/>
    </source>
</evidence>
<dbReference type="GO" id="GO:0003677">
    <property type="term" value="F:DNA binding"/>
    <property type="evidence" value="ECO:0007669"/>
    <property type="project" value="UniProtKB-KW"/>
</dbReference>
<dbReference type="EMBL" id="UOEE01000155">
    <property type="protein sequence ID" value="VAV92919.1"/>
    <property type="molecule type" value="Genomic_DNA"/>
</dbReference>
<dbReference type="AlphaFoldDB" id="A0A3B0RLU3"/>
<reference evidence="8" key="1">
    <citation type="submission" date="2018-06" db="EMBL/GenBank/DDBJ databases">
        <authorList>
            <person name="Zhirakovskaya E."/>
        </authorList>
    </citation>
    <scope>NUCLEOTIDE SEQUENCE</scope>
</reference>
<evidence type="ECO:0000256" key="1">
    <source>
        <dbReference type="ARBA" id="ARBA00010641"/>
    </source>
</evidence>
<gene>
    <name evidence="8" type="ORF">MNBD_ALPHA06-1834</name>
</gene>
<accession>A0A3B0RLU3</accession>
<comment type="similarity">
    <text evidence="1">Belongs to the sigma-70 factor family. ECF subfamily.</text>
</comment>
<dbReference type="PROSITE" id="PS01063">
    <property type="entry name" value="SIGMA70_ECF"/>
    <property type="match status" value="1"/>
</dbReference>
<dbReference type="CDD" id="cd06171">
    <property type="entry name" value="Sigma70_r4"/>
    <property type="match status" value="1"/>
</dbReference>
<keyword evidence="4" id="KW-0238">DNA-binding</keyword>
<protein>
    <submittedName>
        <fullName evidence="8">RNA polymerase sigma factor cnrH</fullName>
    </submittedName>
</protein>
<name>A0A3B0RLU3_9ZZZZ</name>
<dbReference type="NCBIfam" id="TIGR02937">
    <property type="entry name" value="sigma70-ECF"/>
    <property type="match status" value="1"/>
</dbReference>
<evidence type="ECO:0000259" key="7">
    <source>
        <dbReference type="Pfam" id="PF08281"/>
    </source>
</evidence>
<evidence type="ECO:0000256" key="3">
    <source>
        <dbReference type="ARBA" id="ARBA00023082"/>
    </source>
</evidence>
<evidence type="ECO:0000256" key="5">
    <source>
        <dbReference type="ARBA" id="ARBA00023163"/>
    </source>
</evidence>
<dbReference type="PANTHER" id="PTHR43133:SF51">
    <property type="entry name" value="RNA POLYMERASE SIGMA FACTOR"/>
    <property type="match status" value="1"/>
</dbReference>
<keyword evidence="3" id="KW-0731">Sigma factor</keyword>
<dbReference type="GO" id="GO:0016987">
    <property type="term" value="F:sigma factor activity"/>
    <property type="evidence" value="ECO:0007669"/>
    <property type="project" value="UniProtKB-KW"/>
</dbReference>
<dbReference type="InterPro" id="IPR036388">
    <property type="entry name" value="WH-like_DNA-bd_sf"/>
</dbReference>
<keyword evidence="2" id="KW-0805">Transcription regulation</keyword>
<dbReference type="GO" id="GO:0006352">
    <property type="term" value="P:DNA-templated transcription initiation"/>
    <property type="evidence" value="ECO:0007669"/>
    <property type="project" value="InterPro"/>
</dbReference>
<dbReference type="SUPFAM" id="SSF88659">
    <property type="entry name" value="Sigma3 and sigma4 domains of RNA polymerase sigma factors"/>
    <property type="match status" value="1"/>
</dbReference>
<feature type="domain" description="RNA polymerase sigma-70 region 2" evidence="6">
    <location>
        <begin position="32"/>
        <end position="98"/>
    </location>
</feature>
<dbReference type="InterPro" id="IPR014284">
    <property type="entry name" value="RNA_pol_sigma-70_dom"/>
</dbReference>
<dbReference type="Gene3D" id="1.10.1740.10">
    <property type="match status" value="1"/>
</dbReference>
<evidence type="ECO:0000256" key="4">
    <source>
        <dbReference type="ARBA" id="ARBA00023125"/>
    </source>
</evidence>
<dbReference type="InterPro" id="IPR013324">
    <property type="entry name" value="RNA_pol_sigma_r3/r4-like"/>
</dbReference>
<sequence>MTQPTKSGPNGDDDRSLIVRTLEKDDHAFTLLMRRFKLPLYRFAIAHVNDADDAEDIVQETFVAAYRNLARYNPKYEVSTWLYRIALNKCRDLGRKRKTRHFLQRMTPMLEEQVSRFSALGDPETHLLEQNELQILAKKIVALPTKLREPLILCAIENLSQKQAGRILGISPKAVETRVYRARKLLDHTKE</sequence>